<name>L8XWN5_9GAMM</name>
<dbReference type="RefSeq" id="WP_008317010.1">
    <property type="nucleotide sequence ID" value="NZ_KB372794.1"/>
</dbReference>
<keyword evidence="2" id="KW-1185">Reference proteome</keyword>
<dbReference type="Proteomes" id="UP000011617">
    <property type="component" value="Unassembled WGS sequence"/>
</dbReference>
<dbReference type="EMBL" id="AOBV01000024">
    <property type="protein sequence ID" value="ELV07165.1"/>
    <property type="molecule type" value="Genomic_DNA"/>
</dbReference>
<dbReference type="AlphaFoldDB" id="L8XWN5"/>
<dbReference type="PATRIC" id="fig|1261130.3.peg.1933"/>
<proteinExistence type="predicted"/>
<dbReference type="HOGENOM" id="CLU_927335_0_0_6"/>
<protein>
    <submittedName>
        <fullName evidence="1">Uncharacterized protein</fullName>
    </submittedName>
</protein>
<reference evidence="1 2" key="1">
    <citation type="journal article" date="2013" name="Genome Announc.">
        <title>Complete Genome Sequence of Wohlfahrtiimonas chitiniclastica Strain SH04, Isolated from Chrysomya megacephala Collected from Pudong International Airport in China.</title>
        <authorList>
            <person name="Cao X.M."/>
            <person name="Chen T."/>
            <person name="Xu L.Z."/>
            <person name="Yao L.S."/>
            <person name="Qi J."/>
            <person name="Zhang X.L."/>
            <person name="Yan Q.L."/>
            <person name="Deng Y.H."/>
            <person name="Guo T.Y."/>
            <person name="Wang J."/>
            <person name="Hu K.X."/>
            <person name="Xu B.L."/>
        </authorList>
    </citation>
    <scope>NUCLEOTIDE SEQUENCE [LARGE SCALE GENOMIC DNA]</scope>
    <source>
        <strain evidence="1 2">SH04</strain>
    </source>
</reference>
<accession>L8XWN5</accession>
<organism evidence="1 2">
    <name type="scientific">Wohlfahrtiimonas chitiniclastica SH04</name>
    <dbReference type="NCBI Taxonomy" id="1261130"/>
    <lineage>
        <taxon>Bacteria</taxon>
        <taxon>Pseudomonadati</taxon>
        <taxon>Pseudomonadota</taxon>
        <taxon>Gammaproteobacteria</taxon>
        <taxon>Cardiobacteriales</taxon>
        <taxon>Ignatzschineriaceae</taxon>
        <taxon>Wohlfahrtiimonas</taxon>
    </lineage>
</organism>
<evidence type="ECO:0000313" key="1">
    <source>
        <dbReference type="EMBL" id="ELV07165.1"/>
    </source>
</evidence>
<evidence type="ECO:0000313" key="2">
    <source>
        <dbReference type="Proteomes" id="UP000011617"/>
    </source>
</evidence>
<gene>
    <name evidence="1" type="ORF">F387_02042</name>
</gene>
<sequence>MNKMLLFLSIFLIKIAFGNTPIDIKANDSKDLIFSIMQSIGSSKNNLHTDQYFSGSSLILDYLNNFSMVSKVTEDGRMLMVYQSPSQLFLSENLYDDILNISAIINFSDNTSENFNLESLDSTGIFPLIPIGNKQVKNIELTATVKNNNIQELPANDFNQTDFFAINPTNNASEISIWLPNYQSKDKIRSIKGINHDGKLLSSITASTRVLNLNNDQNFLVSTNLQFLEKYHSKEITSVDEWNNLNNSFQSQKDNKYQFTAYNYITSFPEPITAIYIEVENAEPSTKEISTVINNPYYKN</sequence>
<comment type="caution">
    <text evidence="1">The sequence shown here is derived from an EMBL/GenBank/DDBJ whole genome shotgun (WGS) entry which is preliminary data.</text>
</comment>